<keyword evidence="5" id="KW-1133">Transmembrane helix</keyword>
<name>A0A0R3NFV9_9BRAD</name>
<evidence type="ECO:0000256" key="6">
    <source>
        <dbReference type="ARBA" id="ARBA00023136"/>
    </source>
</evidence>
<comment type="caution">
    <text evidence="8">The sequence shown here is derived from an EMBL/GenBank/DDBJ whole genome shotgun (WGS) entry which is preliminary data.</text>
</comment>
<dbReference type="Pfam" id="PF00535">
    <property type="entry name" value="Glycos_transf_2"/>
    <property type="match status" value="1"/>
</dbReference>
<evidence type="ECO:0000313" key="8">
    <source>
        <dbReference type="EMBL" id="KRR29005.1"/>
    </source>
</evidence>
<comment type="subcellular location">
    <subcellularLocation>
        <location evidence="1">Membrane</location>
        <topology evidence="1">Multi-pass membrane protein</topology>
    </subcellularLocation>
</comment>
<evidence type="ECO:0000256" key="4">
    <source>
        <dbReference type="ARBA" id="ARBA00022692"/>
    </source>
</evidence>
<dbReference type="InterPro" id="IPR050256">
    <property type="entry name" value="Glycosyltransferase_2"/>
</dbReference>
<dbReference type="OrthoDB" id="9807795at2"/>
<dbReference type="GO" id="GO:0005886">
    <property type="term" value="C:plasma membrane"/>
    <property type="evidence" value="ECO:0007669"/>
    <property type="project" value="TreeGrafter"/>
</dbReference>
<reference evidence="8 9" key="1">
    <citation type="submission" date="2014-03" db="EMBL/GenBank/DDBJ databases">
        <title>Bradyrhizobium valentinum sp. nov., isolated from effective nodules of Lupinus mariae-josephae, a lupine endemic of basic-lime soils in Eastern Spain.</title>
        <authorList>
            <person name="Duran D."/>
            <person name="Rey L."/>
            <person name="Navarro A."/>
            <person name="Busquets A."/>
            <person name="Imperial J."/>
            <person name="Ruiz-Argueso T."/>
        </authorList>
    </citation>
    <scope>NUCLEOTIDE SEQUENCE [LARGE SCALE GENOMIC DNA]</scope>
    <source>
        <strain evidence="8 9">Ro19</strain>
    </source>
</reference>
<evidence type="ECO:0000256" key="5">
    <source>
        <dbReference type="ARBA" id="ARBA00022989"/>
    </source>
</evidence>
<sequence>MANLLTRLRAVADQVADRYDFGFLFTDDDRQGRTLALLQADASRDPRIRVLNLFRNFGFLRSIQTNFMHARGNAAILIDADLQDPPEILLELIARWGKVSSSSGVRIHRSERASCAARDFVVEITQAGESRLNVFFRHLPSPVTLDNCRIFAP</sequence>
<dbReference type="EMBL" id="LLYA01000049">
    <property type="protein sequence ID" value="KRR29005.1"/>
    <property type="molecule type" value="Genomic_DNA"/>
</dbReference>
<proteinExistence type="predicted"/>
<dbReference type="GO" id="GO:0016757">
    <property type="term" value="F:glycosyltransferase activity"/>
    <property type="evidence" value="ECO:0007669"/>
    <property type="project" value="UniProtKB-KW"/>
</dbReference>
<feature type="domain" description="Glycosyltransferase 2-like" evidence="7">
    <location>
        <begin position="3"/>
        <end position="98"/>
    </location>
</feature>
<organism evidence="8 9">
    <name type="scientific">Bradyrhizobium retamae</name>
    <dbReference type="NCBI Taxonomy" id="1300035"/>
    <lineage>
        <taxon>Bacteria</taxon>
        <taxon>Pseudomonadati</taxon>
        <taxon>Pseudomonadota</taxon>
        <taxon>Alphaproteobacteria</taxon>
        <taxon>Hyphomicrobiales</taxon>
        <taxon>Nitrobacteraceae</taxon>
        <taxon>Bradyrhizobium</taxon>
    </lineage>
</organism>
<keyword evidence="4" id="KW-0812">Transmembrane</keyword>
<dbReference type="Gene3D" id="3.90.550.10">
    <property type="entry name" value="Spore Coat Polysaccharide Biosynthesis Protein SpsA, Chain A"/>
    <property type="match status" value="1"/>
</dbReference>
<keyword evidence="9" id="KW-1185">Reference proteome</keyword>
<dbReference type="InterPro" id="IPR001173">
    <property type="entry name" value="Glyco_trans_2-like"/>
</dbReference>
<dbReference type="InterPro" id="IPR029044">
    <property type="entry name" value="Nucleotide-diphossugar_trans"/>
</dbReference>
<evidence type="ECO:0000256" key="2">
    <source>
        <dbReference type="ARBA" id="ARBA00022676"/>
    </source>
</evidence>
<gene>
    <name evidence="8" type="ORF">CQ13_38990</name>
</gene>
<evidence type="ECO:0000256" key="3">
    <source>
        <dbReference type="ARBA" id="ARBA00022679"/>
    </source>
</evidence>
<protein>
    <recommendedName>
        <fullName evidence="7">Glycosyltransferase 2-like domain-containing protein</fullName>
    </recommendedName>
</protein>
<keyword evidence="6" id="KW-0472">Membrane</keyword>
<accession>A0A0R3NFV9</accession>
<evidence type="ECO:0000256" key="1">
    <source>
        <dbReference type="ARBA" id="ARBA00004141"/>
    </source>
</evidence>
<evidence type="ECO:0000313" key="9">
    <source>
        <dbReference type="Proteomes" id="UP000052023"/>
    </source>
</evidence>
<dbReference type="SUPFAM" id="SSF53448">
    <property type="entry name" value="Nucleotide-diphospho-sugar transferases"/>
    <property type="match status" value="1"/>
</dbReference>
<keyword evidence="3" id="KW-0808">Transferase</keyword>
<dbReference type="AlphaFoldDB" id="A0A0R3NFV9"/>
<evidence type="ECO:0000259" key="7">
    <source>
        <dbReference type="Pfam" id="PF00535"/>
    </source>
</evidence>
<dbReference type="PANTHER" id="PTHR48090:SF1">
    <property type="entry name" value="PROPHAGE BACTOPRENOL GLUCOSYL TRANSFERASE HOMOLOG"/>
    <property type="match status" value="1"/>
</dbReference>
<keyword evidence="2" id="KW-0328">Glycosyltransferase</keyword>
<dbReference type="PANTHER" id="PTHR48090">
    <property type="entry name" value="UNDECAPRENYL-PHOSPHATE 4-DEOXY-4-FORMAMIDO-L-ARABINOSE TRANSFERASE-RELATED"/>
    <property type="match status" value="1"/>
</dbReference>
<dbReference type="RefSeq" id="WP_057842510.1">
    <property type="nucleotide sequence ID" value="NZ_LLYA01000049.1"/>
</dbReference>
<dbReference type="Proteomes" id="UP000052023">
    <property type="component" value="Unassembled WGS sequence"/>
</dbReference>